<organism evidence="1 2">
    <name type="scientific">Phormidium pseudopriestleyi FRX01</name>
    <dbReference type="NCBI Taxonomy" id="1759528"/>
    <lineage>
        <taxon>Bacteria</taxon>
        <taxon>Bacillati</taxon>
        <taxon>Cyanobacteriota</taxon>
        <taxon>Cyanophyceae</taxon>
        <taxon>Oscillatoriophycideae</taxon>
        <taxon>Oscillatoriales</taxon>
        <taxon>Oscillatoriaceae</taxon>
        <taxon>Phormidium</taxon>
    </lineage>
</organism>
<name>A0ABS3FXC0_9CYAN</name>
<dbReference type="RefSeq" id="WP_207089458.1">
    <property type="nucleotide sequence ID" value="NZ_JAFLQW010000481.1"/>
</dbReference>
<sequence length="71" mass="8175">MDIKTRTDRHCFIPSIAGPGLPWVLNPKVSPTADYFFTWRKLRGFGRVGTSWGQFGIECDRRTPKKFGPKF</sequence>
<keyword evidence="2" id="KW-1185">Reference proteome</keyword>
<comment type="caution">
    <text evidence="1">The sequence shown here is derived from an EMBL/GenBank/DDBJ whole genome shotgun (WGS) entry which is preliminary data.</text>
</comment>
<gene>
    <name evidence="1" type="ORF">J0895_18370</name>
</gene>
<dbReference type="EMBL" id="JAFLQW010000481">
    <property type="protein sequence ID" value="MBO0350997.1"/>
    <property type="molecule type" value="Genomic_DNA"/>
</dbReference>
<evidence type="ECO:0000313" key="1">
    <source>
        <dbReference type="EMBL" id="MBO0350997.1"/>
    </source>
</evidence>
<accession>A0ABS3FXC0</accession>
<protein>
    <submittedName>
        <fullName evidence="1">Uncharacterized protein</fullName>
    </submittedName>
</protein>
<reference evidence="1 2" key="1">
    <citation type="submission" date="2021-03" db="EMBL/GenBank/DDBJ databases">
        <title>Metabolic Capacity of the Antarctic Cyanobacterium Phormidium pseudopriestleyi that Sustains Oxygenic Photosynthesis in the Presence of Hydrogen Sulfide.</title>
        <authorList>
            <person name="Lumian J.E."/>
            <person name="Jungblut A.D."/>
            <person name="Dillon M.L."/>
            <person name="Hawes I."/>
            <person name="Doran P.T."/>
            <person name="Mackey T.J."/>
            <person name="Dick G.J."/>
            <person name="Grettenberger C.L."/>
            <person name="Sumner D.Y."/>
        </authorList>
    </citation>
    <scope>NUCLEOTIDE SEQUENCE [LARGE SCALE GENOMIC DNA]</scope>
    <source>
        <strain evidence="1 2">FRX01</strain>
    </source>
</reference>
<evidence type="ECO:0000313" key="2">
    <source>
        <dbReference type="Proteomes" id="UP000664844"/>
    </source>
</evidence>
<proteinExistence type="predicted"/>
<dbReference type="Proteomes" id="UP000664844">
    <property type="component" value="Unassembled WGS sequence"/>
</dbReference>